<dbReference type="InterPro" id="IPR015182">
    <property type="entry name" value="QH-AmDH_asu_heme-bd_dom"/>
</dbReference>
<gene>
    <name evidence="6" type="primary">peaA</name>
    <name evidence="6" type="ORF">EH243_15040</name>
</gene>
<dbReference type="NCBIfam" id="TIGR03908">
    <property type="entry name" value="QH_alpha"/>
    <property type="match status" value="1"/>
</dbReference>
<dbReference type="SUPFAM" id="SSF46626">
    <property type="entry name" value="Cytochrome c"/>
    <property type="match status" value="2"/>
</dbReference>
<dbReference type="Pfam" id="PF14930">
    <property type="entry name" value="Qn_am_d_aII"/>
    <property type="match status" value="1"/>
</dbReference>
<dbReference type="Gene3D" id="1.10.760.10">
    <property type="entry name" value="Cytochrome c-like domain"/>
    <property type="match status" value="1"/>
</dbReference>
<dbReference type="SUPFAM" id="SSF81296">
    <property type="entry name" value="E set domains"/>
    <property type="match status" value="2"/>
</dbReference>
<dbReference type="InterPro" id="IPR013783">
    <property type="entry name" value="Ig-like_fold"/>
</dbReference>
<dbReference type="InterPro" id="IPR036718">
    <property type="entry name" value="H-AmDH_asu_dom2_sf"/>
</dbReference>
<organism evidence="6 7">
    <name type="scientific">Amphritea opalescens</name>
    <dbReference type="NCBI Taxonomy" id="2490544"/>
    <lineage>
        <taxon>Bacteria</taxon>
        <taxon>Pseudomonadati</taxon>
        <taxon>Pseudomonadota</taxon>
        <taxon>Gammaproteobacteria</taxon>
        <taxon>Oceanospirillales</taxon>
        <taxon>Oceanospirillaceae</taxon>
        <taxon>Amphritea</taxon>
    </lineage>
</organism>
<evidence type="ECO:0000259" key="2">
    <source>
        <dbReference type="Pfam" id="PF09098"/>
    </source>
</evidence>
<keyword evidence="1" id="KW-0732">Signal</keyword>
<dbReference type="Pfam" id="PF09099">
    <property type="entry name" value="Qn_am_d_aIII"/>
    <property type="match status" value="1"/>
</dbReference>
<dbReference type="InterPro" id="IPR015183">
    <property type="entry name" value="QH-AmDH_asu_dom_III"/>
</dbReference>
<dbReference type="Pfam" id="PF09100">
    <property type="entry name" value="Qn_am_d_aIV"/>
    <property type="match status" value="1"/>
</dbReference>
<comment type="caution">
    <text evidence="6">The sequence shown here is derived from an EMBL/GenBank/DDBJ whole genome shotgun (WGS) entry which is preliminary data.</text>
</comment>
<name>A0A430KMX6_9GAMM</name>
<accession>A0A430KMX6</accession>
<dbReference type="GO" id="GO:0009055">
    <property type="term" value="F:electron transfer activity"/>
    <property type="evidence" value="ECO:0007669"/>
    <property type="project" value="InterPro"/>
</dbReference>
<dbReference type="InterPro" id="IPR036909">
    <property type="entry name" value="Cyt_c-like_dom_sf"/>
</dbReference>
<feature type="chain" id="PRO_5019465109" evidence="1">
    <location>
        <begin position="31"/>
        <end position="531"/>
    </location>
</feature>
<dbReference type="SUPFAM" id="SSF69298">
    <property type="entry name" value="Quinohemoprotein amine dehydrogenase A chain, domain 3"/>
    <property type="match status" value="1"/>
</dbReference>
<dbReference type="OrthoDB" id="5345472at2"/>
<dbReference type="GO" id="GO:0020037">
    <property type="term" value="F:heme binding"/>
    <property type="evidence" value="ECO:0007669"/>
    <property type="project" value="InterPro"/>
</dbReference>
<dbReference type="InterPro" id="IPR009111">
    <property type="entry name" value="QH-AmDH_asu_dom2"/>
</dbReference>
<feature type="domain" description="Quinohemoprotein amine dehydrogenase alpha subunit" evidence="3">
    <location>
        <begin position="314"/>
        <end position="393"/>
    </location>
</feature>
<dbReference type="Pfam" id="PF09098">
    <property type="entry name" value="Dehyd-heme_bind"/>
    <property type="match status" value="1"/>
</dbReference>
<dbReference type="InterPro" id="IPR023887">
    <property type="entry name" value="QH-AmDH_asu"/>
</dbReference>
<dbReference type="EMBL" id="RQXW01000016">
    <property type="protein sequence ID" value="RTE64841.1"/>
    <property type="molecule type" value="Genomic_DNA"/>
</dbReference>
<feature type="domain" description="Quinohemoprotein amine dehydrogenase alpha subunit" evidence="5">
    <location>
        <begin position="209"/>
        <end position="310"/>
    </location>
</feature>
<evidence type="ECO:0000259" key="5">
    <source>
        <dbReference type="Pfam" id="PF14930"/>
    </source>
</evidence>
<sequence length="531" mass="57102">MNNNKSKYALLNASALALVGTMLTPGATWAMGGEAVVKEKCLACHTQTGNPDKPYSRISEQRKTPEGWQMTLQRMEHLNGLHLTSEEKQTLIKYLSDTQGLAPSETAKYRYALEQKPNIVEDVDPAYVEMCARCHSNARFGLQRRTEDEWKELVTTHMAVHPTLELHALSRDRRWYDIALNETAPKLAMDYAFNDAAWAKWEKAAKPVLNGSWSVSGFMPEKGDYSAVLTTAQTSKDNYSVTMVGHYADGSELSGTGSAKVFSGFEWRAGLTLDGVRVRQVLAASEDGSMMTGRMYQSAHDEVGGELKAVNGTGIVALTPSAIKQGQQTKITIKGGYLKGAVKLGKGVQVVKVLSRDADRVVVLAKASGSASVGMRDVSVGSTKAKAQLAVYDKVAAVQVSPMHGLARIGGNGGKLPKVKSTFRAIAFAAGPDGKPGTDDDLNLGYMPANWSLKPQNEVAAEDKDLEFAGTIDSKGIFTPGDTGLNPKRRMSANNVGMLTVVATVKEGGKAVEGEADLLVAVPSYIKRAIQ</sequence>
<evidence type="ECO:0000259" key="4">
    <source>
        <dbReference type="Pfam" id="PF09100"/>
    </source>
</evidence>
<feature type="domain" description="Quinohemoprotein amine dehydrogenase alpha subunit haem binding" evidence="2">
    <location>
        <begin position="33"/>
        <end position="198"/>
    </location>
</feature>
<dbReference type="InterPro" id="IPR015184">
    <property type="entry name" value="QH-AmDH_asu_dom_IV"/>
</dbReference>
<dbReference type="InterPro" id="IPR014756">
    <property type="entry name" value="Ig_E-set"/>
</dbReference>
<feature type="signal peptide" evidence="1">
    <location>
        <begin position="1"/>
        <end position="30"/>
    </location>
</feature>
<evidence type="ECO:0000259" key="3">
    <source>
        <dbReference type="Pfam" id="PF09099"/>
    </source>
</evidence>
<feature type="domain" description="Quinohemoprotein amine dehydrogenase alpha subunit" evidence="4">
    <location>
        <begin position="398"/>
        <end position="527"/>
    </location>
</feature>
<dbReference type="Gene3D" id="2.40.128.120">
    <property type="entry name" value="Quinohemoprotein amine dehydrogenase alpha subunit, domain 2"/>
    <property type="match status" value="1"/>
</dbReference>
<proteinExistence type="predicted"/>
<evidence type="ECO:0000256" key="1">
    <source>
        <dbReference type="SAM" id="SignalP"/>
    </source>
</evidence>
<dbReference type="RefSeq" id="WP_126159488.1">
    <property type="nucleotide sequence ID" value="NZ_RQXW01000016.1"/>
</dbReference>
<reference evidence="6 7" key="1">
    <citation type="submission" date="2018-11" db="EMBL/GenBank/DDBJ databases">
        <title>The draft genome sequence of Amphritea opalescens ANRC-JH13T.</title>
        <authorList>
            <person name="Fang Z."/>
            <person name="Zhang Y."/>
            <person name="Han X."/>
        </authorList>
    </citation>
    <scope>NUCLEOTIDE SEQUENCE [LARGE SCALE GENOMIC DNA]</scope>
    <source>
        <strain evidence="6 7">ANRC-JH13</strain>
    </source>
</reference>
<dbReference type="Gene3D" id="2.60.40.10">
    <property type="entry name" value="Immunoglobulins"/>
    <property type="match status" value="2"/>
</dbReference>
<dbReference type="Proteomes" id="UP000283087">
    <property type="component" value="Unassembled WGS sequence"/>
</dbReference>
<keyword evidence="7" id="KW-1185">Reference proteome</keyword>
<evidence type="ECO:0000313" key="6">
    <source>
        <dbReference type="EMBL" id="RTE64841.1"/>
    </source>
</evidence>
<evidence type="ECO:0000313" key="7">
    <source>
        <dbReference type="Proteomes" id="UP000283087"/>
    </source>
</evidence>
<protein>
    <submittedName>
        <fullName evidence="6">Quinohemoprotein amine dehydrogenase subunit alpha</fullName>
    </submittedName>
</protein>
<dbReference type="AlphaFoldDB" id="A0A430KMX6"/>